<accession>A0AAV7QPS8</accession>
<feature type="compositionally biased region" description="Polar residues" evidence="1">
    <location>
        <begin position="91"/>
        <end position="101"/>
    </location>
</feature>
<reference evidence="2" key="1">
    <citation type="journal article" date="2022" name="bioRxiv">
        <title>Sequencing and chromosome-scale assembly of the giantPleurodeles waltlgenome.</title>
        <authorList>
            <person name="Brown T."/>
            <person name="Elewa A."/>
            <person name="Iarovenko S."/>
            <person name="Subramanian E."/>
            <person name="Araus A.J."/>
            <person name="Petzold A."/>
            <person name="Susuki M."/>
            <person name="Suzuki K.-i.T."/>
            <person name="Hayashi T."/>
            <person name="Toyoda A."/>
            <person name="Oliveira C."/>
            <person name="Osipova E."/>
            <person name="Leigh N.D."/>
            <person name="Simon A."/>
            <person name="Yun M.H."/>
        </authorList>
    </citation>
    <scope>NUCLEOTIDE SEQUENCE</scope>
    <source>
        <strain evidence="2">20211129_DDA</strain>
        <tissue evidence="2">Liver</tissue>
    </source>
</reference>
<dbReference type="Proteomes" id="UP001066276">
    <property type="component" value="Chromosome 6"/>
</dbReference>
<feature type="region of interest" description="Disordered" evidence="1">
    <location>
        <begin position="1"/>
        <end position="197"/>
    </location>
</feature>
<feature type="compositionally biased region" description="Basic residues" evidence="1">
    <location>
        <begin position="165"/>
        <end position="181"/>
    </location>
</feature>
<organism evidence="2 3">
    <name type="scientific">Pleurodeles waltl</name>
    <name type="common">Iberian ribbed newt</name>
    <dbReference type="NCBI Taxonomy" id="8319"/>
    <lineage>
        <taxon>Eukaryota</taxon>
        <taxon>Metazoa</taxon>
        <taxon>Chordata</taxon>
        <taxon>Craniata</taxon>
        <taxon>Vertebrata</taxon>
        <taxon>Euteleostomi</taxon>
        <taxon>Amphibia</taxon>
        <taxon>Batrachia</taxon>
        <taxon>Caudata</taxon>
        <taxon>Salamandroidea</taxon>
        <taxon>Salamandridae</taxon>
        <taxon>Pleurodelinae</taxon>
        <taxon>Pleurodeles</taxon>
    </lineage>
</organism>
<comment type="caution">
    <text evidence="2">The sequence shown here is derived from an EMBL/GenBank/DDBJ whole genome shotgun (WGS) entry which is preliminary data.</text>
</comment>
<sequence>MNGSLEGPGETSGDGLADPEMLSASPVGMYDAASAGLFMSPHHQGERQPPEEKDEPGSPEDGVTQEMDPCRPLHKGARNQEDAPAPEEFQSWRSSNASPDQQPRRHGDASGRRRKSAPEFRVAESEEGHSGTRRDSSSGRITDPEGETSEQRETERNAEPDPEKRRRKGRKNHPERRRRTRQPATAQEGRGWTRYVP</sequence>
<gene>
    <name evidence="2" type="ORF">NDU88_007435</name>
</gene>
<feature type="compositionally biased region" description="Basic and acidic residues" evidence="1">
    <location>
        <begin position="149"/>
        <end position="164"/>
    </location>
</feature>
<feature type="compositionally biased region" description="Basic and acidic residues" evidence="1">
    <location>
        <begin position="102"/>
        <end position="137"/>
    </location>
</feature>
<evidence type="ECO:0000313" key="3">
    <source>
        <dbReference type="Proteomes" id="UP001066276"/>
    </source>
</evidence>
<evidence type="ECO:0000313" key="2">
    <source>
        <dbReference type="EMBL" id="KAJ1141100.1"/>
    </source>
</evidence>
<protein>
    <submittedName>
        <fullName evidence="2">Uncharacterized protein</fullName>
    </submittedName>
</protein>
<proteinExistence type="predicted"/>
<dbReference type="AlphaFoldDB" id="A0AAV7QPS8"/>
<dbReference type="EMBL" id="JANPWB010000010">
    <property type="protein sequence ID" value="KAJ1141100.1"/>
    <property type="molecule type" value="Genomic_DNA"/>
</dbReference>
<keyword evidence="3" id="KW-1185">Reference proteome</keyword>
<evidence type="ECO:0000256" key="1">
    <source>
        <dbReference type="SAM" id="MobiDB-lite"/>
    </source>
</evidence>
<name>A0AAV7QPS8_PLEWA</name>